<gene>
    <name evidence="4" type="ORF">SAMN04487990_102180</name>
</gene>
<feature type="domain" description="Nitroreductase" evidence="3">
    <location>
        <begin position="247"/>
        <end position="303"/>
    </location>
</feature>
<dbReference type="InterPro" id="IPR000415">
    <property type="entry name" value="Nitroreductase-like"/>
</dbReference>
<name>A0A1H3W448_BIZPA</name>
<comment type="similarity">
    <text evidence="1">Belongs to the nitroreductase family.</text>
</comment>
<dbReference type="Gene3D" id="3.40.109.10">
    <property type="entry name" value="NADH Oxidase"/>
    <property type="match status" value="1"/>
</dbReference>
<protein>
    <submittedName>
        <fullName evidence="4">Nitroreductase</fullName>
    </submittedName>
</protein>
<evidence type="ECO:0000313" key="5">
    <source>
        <dbReference type="Proteomes" id="UP000198846"/>
    </source>
</evidence>
<dbReference type="PANTHER" id="PTHR43673:SF10">
    <property type="entry name" value="NADH DEHYDROGENASE_NAD(P)H NITROREDUCTASE XCC3605-RELATED"/>
    <property type="match status" value="1"/>
</dbReference>
<evidence type="ECO:0000313" key="4">
    <source>
        <dbReference type="EMBL" id="SDZ81058.1"/>
    </source>
</evidence>
<dbReference type="RefSeq" id="WP_218138662.1">
    <property type="nucleotide sequence ID" value="NZ_FNQK01000002.1"/>
</dbReference>
<dbReference type="InterPro" id="IPR029479">
    <property type="entry name" value="Nitroreductase"/>
</dbReference>
<dbReference type="Proteomes" id="UP000198846">
    <property type="component" value="Unassembled WGS sequence"/>
</dbReference>
<dbReference type="STRING" id="283786.SAMN04487990_102180"/>
<keyword evidence="5" id="KW-1185">Reference proteome</keyword>
<feature type="domain" description="Nitroreductase" evidence="3">
    <location>
        <begin position="160"/>
        <end position="211"/>
    </location>
</feature>
<evidence type="ECO:0000259" key="3">
    <source>
        <dbReference type="Pfam" id="PF00881"/>
    </source>
</evidence>
<dbReference type="SUPFAM" id="SSF55469">
    <property type="entry name" value="FMN-dependent nitroreductase-like"/>
    <property type="match status" value="1"/>
</dbReference>
<dbReference type="GO" id="GO:0016491">
    <property type="term" value="F:oxidoreductase activity"/>
    <property type="evidence" value="ECO:0007669"/>
    <property type="project" value="UniProtKB-KW"/>
</dbReference>
<accession>A0A1H3W448</accession>
<dbReference type="AlphaFoldDB" id="A0A1H3W448"/>
<evidence type="ECO:0000256" key="1">
    <source>
        <dbReference type="ARBA" id="ARBA00007118"/>
    </source>
</evidence>
<sequence>MFIWKKIRPFFRSFYRLLNAFNGFFYDFKRFFYYSGWKENLKDNQVRNYNSAMVYHGLEKSLSYKKRNPNSGWSNAEKILHRLSVANEKGELGYHDKAAKDVLFQFLNLPENKSLDKSKQMLSELDKMDFQSNDLHGALQYSINNYKKGILETPEDFFLSRYSLREFSKEVVPNNTIERAVQLAMKTPSVCNRQAWHVFHSSEQEVIQKALSYQSGNRPFGKEVKNLMIITTDLKAFFAGSEHYQHWIDGGMMSMSIIYALHSLGVASCPLNWSQTPKADKALREALKIENNQTVIMMIAVGYPEKANIVCRSSRRPFHEVFSKLELR</sequence>
<evidence type="ECO:0000256" key="2">
    <source>
        <dbReference type="ARBA" id="ARBA00023002"/>
    </source>
</evidence>
<reference evidence="4 5" key="1">
    <citation type="submission" date="2016-10" db="EMBL/GenBank/DDBJ databases">
        <authorList>
            <person name="de Groot N.N."/>
        </authorList>
    </citation>
    <scope>NUCLEOTIDE SEQUENCE [LARGE SCALE GENOMIC DNA]</scope>
    <source>
        <strain evidence="4 5">DSM 23842</strain>
    </source>
</reference>
<organism evidence="4 5">
    <name type="scientific">Bizionia paragorgiae</name>
    <dbReference type="NCBI Taxonomy" id="283786"/>
    <lineage>
        <taxon>Bacteria</taxon>
        <taxon>Pseudomonadati</taxon>
        <taxon>Bacteroidota</taxon>
        <taxon>Flavobacteriia</taxon>
        <taxon>Flavobacteriales</taxon>
        <taxon>Flavobacteriaceae</taxon>
        <taxon>Bizionia</taxon>
    </lineage>
</organism>
<dbReference type="PANTHER" id="PTHR43673">
    <property type="entry name" value="NAD(P)H NITROREDUCTASE YDGI-RELATED"/>
    <property type="match status" value="1"/>
</dbReference>
<dbReference type="EMBL" id="FNQK01000002">
    <property type="protein sequence ID" value="SDZ81058.1"/>
    <property type="molecule type" value="Genomic_DNA"/>
</dbReference>
<proteinExistence type="inferred from homology"/>
<dbReference type="CDD" id="cd02062">
    <property type="entry name" value="Nitro_FMN_reductase"/>
    <property type="match status" value="1"/>
</dbReference>
<keyword evidence="2" id="KW-0560">Oxidoreductase</keyword>
<dbReference type="Pfam" id="PF00881">
    <property type="entry name" value="Nitroreductase"/>
    <property type="match status" value="2"/>
</dbReference>